<feature type="transmembrane region" description="Helical" evidence="1">
    <location>
        <begin position="6"/>
        <end position="26"/>
    </location>
</feature>
<evidence type="ECO:0008006" key="4">
    <source>
        <dbReference type="Google" id="ProtNLM"/>
    </source>
</evidence>
<organism evidence="2 3">
    <name type="scientific">Stentor coeruleus</name>
    <dbReference type="NCBI Taxonomy" id="5963"/>
    <lineage>
        <taxon>Eukaryota</taxon>
        <taxon>Sar</taxon>
        <taxon>Alveolata</taxon>
        <taxon>Ciliophora</taxon>
        <taxon>Postciliodesmatophora</taxon>
        <taxon>Heterotrichea</taxon>
        <taxon>Heterotrichida</taxon>
        <taxon>Stentoridae</taxon>
        <taxon>Stentor</taxon>
    </lineage>
</organism>
<keyword evidence="1" id="KW-0472">Membrane</keyword>
<dbReference type="AlphaFoldDB" id="A0A1R2B2R1"/>
<evidence type="ECO:0000313" key="3">
    <source>
        <dbReference type="Proteomes" id="UP000187209"/>
    </source>
</evidence>
<feature type="transmembrane region" description="Helical" evidence="1">
    <location>
        <begin position="38"/>
        <end position="63"/>
    </location>
</feature>
<keyword evidence="3" id="KW-1185">Reference proteome</keyword>
<proteinExistence type="predicted"/>
<dbReference type="Proteomes" id="UP000187209">
    <property type="component" value="Unassembled WGS sequence"/>
</dbReference>
<feature type="transmembrane region" description="Helical" evidence="1">
    <location>
        <begin position="172"/>
        <end position="190"/>
    </location>
</feature>
<accession>A0A1R2B2R1</accession>
<sequence length="394" mass="46277">MDGLIFICWLIFSGLVYIPIGALLILRSHKKSIRNRSPLLVSIAHWSNFLESALLLLSLYFYFSHSTQDRNFDTFYQVIVIIVHYSYFIAYMLRCYRVYFIFNLENQVDEEDSFFNKNIHRAGQKWLIKVFLVLLWPVFLIAILRILISGADEYFPPSYYEGQSHVTEVSEGIYLFILFLEELGFIFAVFKLRNVNDDFKMTVEVTSVCVLWVLTGMFSIFPQNWVWRIEVVIRNHLIMGISSIYPLVKSLTPESFDEVITLEMLQSLEVVLQSEITLDAFEKAIKNSNVKSFNGFEILQLWLKCENYKFKETQELKQEILGHAKHVRIHSKDPDKIQADAFNILNQYFFPVFRHSEEYRVILHNVAKQQIYMTRIMQTSLGGSQIEVLVPPIH</sequence>
<feature type="transmembrane region" description="Helical" evidence="1">
    <location>
        <begin position="75"/>
        <end position="93"/>
    </location>
</feature>
<keyword evidence="1" id="KW-0812">Transmembrane</keyword>
<keyword evidence="1" id="KW-1133">Transmembrane helix</keyword>
<evidence type="ECO:0000256" key="1">
    <source>
        <dbReference type="SAM" id="Phobius"/>
    </source>
</evidence>
<dbReference type="InterPro" id="IPR036305">
    <property type="entry name" value="RGS_sf"/>
</dbReference>
<evidence type="ECO:0000313" key="2">
    <source>
        <dbReference type="EMBL" id="OMJ71083.1"/>
    </source>
</evidence>
<name>A0A1R2B2R1_9CILI</name>
<reference evidence="2 3" key="1">
    <citation type="submission" date="2016-11" db="EMBL/GenBank/DDBJ databases">
        <title>The macronuclear genome of Stentor coeruleus: a giant cell with tiny introns.</title>
        <authorList>
            <person name="Slabodnick M."/>
            <person name="Ruby J.G."/>
            <person name="Reiff S.B."/>
            <person name="Swart E.C."/>
            <person name="Gosai S."/>
            <person name="Prabakaran S."/>
            <person name="Witkowska E."/>
            <person name="Larue G.E."/>
            <person name="Fisher S."/>
            <person name="Freeman R.M."/>
            <person name="Gunawardena J."/>
            <person name="Chu W."/>
            <person name="Stover N.A."/>
            <person name="Gregory B.D."/>
            <person name="Nowacki M."/>
            <person name="Derisi J."/>
            <person name="Roy S.W."/>
            <person name="Marshall W.F."/>
            <person name="Sood P."/>
        </authorList>
    </citation>
    <scope>NUCLEOTIDE SEQUENCE [LARGE SCALE GENOMIC DNA]</scope>
    <source>
        <strain evidence="2">WM001</strain>
    </source>
</reference>
<dbReference type="SUPFAM" id="SSF48097">
    <property type="entry name" value="Regulator of G-protein signaling, RGS"/>
    <property type="match status" value="1"/>
</dbReference>
<dbReference type="OrthoDB" id="319167at2759"/>
<comment type="caution">
    <text evidence="2">The sequence shown here is derived from an EMBL/GenBank/DDBJ whole genome shotgun (WGS) entry which is preliminary data.</text>
</comment>
<feature type="transmembrane region" description="Helical" evidence="1">
    <location>
        <begin position="126"/>
        <end position="148"/>
    </location>
</feature>
<feature type="transmembrane region" description="Helical" evidence="1">
    <location>
        <begin position="202"/>
        <end position="221"/>
    </location>
</feature>
<protein>
    <recommendedName>
        <fullName evidence="4">RGS domain-containing protein</fullName>
    </recommendedName>
</protein>
<gene>
    <name evidence="2" type="ORF">SteCoe_30787</name>
</gene>
<dbReference type="EMBL" id="MPUH01001024">
    <property type="protein sequence ID" value="OMJ71083.1"/>
    <property type="molecule type" value="Genomic_DNA"/>
</dbReference>